<reference evidence="1 2" key="1">
    <citation type="journal article" date="2019" name="Int. J. Syst. Evol. Microbiol.">
        <title>The Global Catalogue of Microorganisms (GCM) 10K type strain sequencing project: providing services to taxonomists for standard genome sequencing and annotation.</title>
        <authorList>
            <consortium name="The Broad Institute Genomics Platform"/>
            <consortium name="The Broad Institute Genome Sequencing Center for Infectious Disease"/>
            <person name="Wu L."/>
            <person name="Ma J."/>
        </authorList>
    </citation>
    <scope>NUCLEOTIDE SEQUENCE [LARGE SCALE GENOMIC DNA]</scope>
    <source>
        <strain evidence="1 2">DT31</strain>
    </source>
</reference>
<dbReference type="PANTHER" id="PTHR36510">
    <property type="entry name" value="GLUTAMATE--CYSTEINE LIGASE 2-RELATED"/>
    <property type="match status" value="1"/>
</dbReference>
<dbReference type="AlphaFoldDB" id="A0ABD5WBR9"/>
<dbReference type="PANTHER" id="PTHR36510:SF1">
    <property type="entry name" value="GLUTAMATE--CYSTEINE LIGASE 2-RELATED"/>
    <property type="match status" value="1"/>
</dbReference>
<dbReference type="Proteomes" id="UP001596461">
    <property type="component" value="Unassembled WGS sequence"/>
</dbReference>
<keyword evidence="1" id="KW-0436">Ligase</keyword>
<gene>
    <name evidence="1" type="ORF">ACFQL9_07975</name>
</gene>
<dbReference type="InterPro" id="IPR014746">
    <property type="entry name" value="Gln_synth/guanido_kin_cat_dom"/>
</dbReference>
<keyword evidence="2" id="KW-1185">Reference proteome</keyword>
<dbReference type="GeneID" id="81125327"/>
<dbReference type="RefSeq" id="WP_284030494.1">
    <property type="nucleotide sequence ID" value="NZ_CP126154.1"/>
</dbReference>
<accession>A0ABD5WBR9</accession>
<evidence type="ECO:0000313" key="2">
    <source>
        <dbReference type="Proteomes" id="UP001596461"/>
    </source>
</evidence>
<sequence>MSHHRTEPIRRSIEVEYWVVDERGELVEPGDLVPASTGTEREFVRPLLEIKTTPCETTSQLHDELFDRLGAVLDEAEESGKRLVPLATPLAGAEVAEIPHERTRIQNEVVGEDFAYVRHCAGAHIHVEQQPGHEVDQLNAFVALDPALALVNSSPYYRGERIAAGARSKLYRRKAYDSLPHQGRLWSYIDDKREWTRRLERRFDEFVAATLDTDVDRATLEANFDPESAVWTPVQFREQFGTVEWRSADAALPDQVVRLADQLVDVTARVRDGEVRIEGETGRRTEEGLVLPSFDAVLEYVDDAIEDGLDSDAVRGYLERMGFDVSAYDPLTTHVDEGPTITPEAARERRLECADLLEREVRRRSVDAD</sequence>
<dbReference type="InterPro" id="IPR050141">
    <property type="entry name" value="GCL_type2/YbdK_subfam"/>
</dbReference>
<dbReference type="Gene3D" id="3.30.590.20">
    <property type="match status" value="1"/>
</dbReference>
<evidence type="ECO:0000313" key="1">
    <source>
        <dbReference type="EMBL" id="MFC7069575.1"/>
    </source>
</evidence>
<dbReference type="SUPFAM" id="SSF55931">
    <property type="entry name" value="Glutamine synthetase/guanido kinase"/>
    <property type="match status" value="1"/>
</dbReference>
<dbReference type="InterPro" id="IPR006336">
    <property type="entry name" value="GCS2"/>
</dbReference>
<protein>
    <submittedName>
        <fullName evidence="1">Glutamate-cysteine ligase family protein</fullName>
    </submittedName>
</protein>
<comment type="caution">
    <text evidence="1">The sequence shown here is derived from an EMBL/GenBank/DDBJ whole genome shotgun (WGS) entry which is preliminary data.</text>
</comment>
<name>A0ABD5WBR9_9EURY</name>
<dbReference type="Pfam" id="PF04107">
    <property type="entry name" value="GCS2"/>
    <property type="match status" value="1"/>
</dbReference>
<organism evidence="1 2">
    <name type="scientific">Halobaculum lipolyticum</name>
    <dbReference type="NCBI Taxonomy" id="3032001"/>
    <lineage>
        <taxon>Archaea</taxon>
        <taxon>Methanobacteriati</taxon>
        <taxon>Methanobacteriota</taxon>
        <taxon>Stenosarchaea group</taxon>
        <taxon>Halobacteria</taxon>
        <taxon>Halobacteriales</taxon>
        <taxon>Haloferacaceae</taxon>
        <taxon>Halobaculum</taxon>
    </lineage>
</organism>
<proteinExistence type="predicted"/>
<dbReference type="EMBL" id="JBHTAH010000005">
    <property type="protein sequence ID" value="MFC7069575.1"/>
    <property type="molecule type" value="Genomic_DNA"/>
</dbReference>
<dbReference type="GO" id="GO:0016874">
    <property type="term" value="F:ligase activity"/>
    <property type="evidence" value="ECO:0007669"/>
    <property type="project" value="UniProtKB-KW"/>
</dbReference>